<organism evidence="1 2">
    <name type="scientific">Paenibacillus profundus</name>
    <dbReference type="NCBI Taxonomy" id="1173085"/>
    <lineage>
        <taxon>Bacteria</taxon>
        <taxon>Bacillati</taxon>
        <taxon>Bacillota</taxon>
        <taxon>Bacilli</taxon>
        <taxon>Bacillales</taxon>
        <taxon>Paenibacillaceae</taxon>
        <taxon>Paenibacillus</taxon>
    </lineage>
</organism>
<gene>
    <name evidence="1" type="ORF">LQV63_18890</name>
</gene>
<reference evidence="1 2" key="1">
    <citation type="submission" date="2021-11" db="EMBL/GenBank/DDBJ databases">
        <title>Draft genome sequence of Paenibacillus profundus YoMME, a new Gram-positive bacteria with exoelectrogenic properties.</title>
        <authorList>
            <person name="Hubenova Y."/>
            <person name="Hubenova E."/>
            <person name="Manasiev Y."/>
            <person name="Peykov S."/>
            <person name="Mitov M."/>
        </authorList>
    </citation>
    <scope>NUCLEOTIDE SEQUENCE [LARGE SCALE GENOMIC DNA]</scope>
    <source>
        <strain evidence="1 2">YoMME</strain>
    </source>
</reference>
<protein>
    <submittedName>
        <fullName evidence="1">Uncharacterized protein</fullName>
    </submittedName>
</protein>
<dbReference type="EMBL" id="JAJNBZ010000017">
    <property type="protein sequence ID" value="MCE5171371.1"/>
    <property type="molecule type" value="Genomic_DNA"/>
</dbReference>
<evidence type="ECO:0000313" key="2">
    <source>
        <dbReference type="Proteomes" id="UP001199916"/>
    </source>
</evidence>
<evidence type="ECO:0000313" key="1">
    <source>
        <dbReference type="EMBL" id="MCE5171371.1"/>
    </source>
</evidence>
<proteinExistence type="predicted"/>
<accession>A0ABS8YHT8</accession>
<comment type="caution">
    <text evidence="1">The sequence shown here is derived from an EMBL/GenBank/DDBJ whole genome shotgun (WGS) entry which is preliminary data.</text>
</comment>
<dbReference type="RefSeq" id="WP_233697865.1">
    <property type="nucleotide sequence ID" value="NZ_JAJNBZ010000017.1"/>
</dbReference>
<dbReference type="Proteomes" id="UP001199916">
    <property type="component" value="Unassembled WGS sequence"/>
</dbReference>
<keyword evidence="2" id="KW-1185">Reference proteome</keyword>
<name>A0ABS8YHT8_9BACL</name>
<sequence length="67" mass="7911">MQNREMYDRKTQSAAPDIAYAKGQWLEAKEWSACERDMLHALLQENEQYTKAQVNALLQHFLIQEVK</sequence>